<evidence type="ECO:0000313" key="2">
    <source>
        <dbReference type="Proteomes" id="UP000258434"/>
    </source>
</evidence>
<dbReference type="Proteomes" id="UP000258434">
    <property type="component" value="Segment"/>
</dbReference>
<evidence type="ECO:0000313" key="1">
    <source>
        <dbReference type="EMBL" id="AXH49061.1"/>
    </source>
</evidence>
<dbReference type="GeneID" id="54997767"/>
<accession>A0A345L1A9</accession>
<dbReference type="EMBL" id="MH536812">
    <property type="protein sequence ID" value="AXH49061.1"/>
    <property type="molecule type" value="Genomic_DNA"/>
</dbReference>
<reference evidence="2" key="1">
    <citation type="submission" date="2018-06" db="EMBL/GenBank/DDBJ databases">
        <authorList>
            <person name="Zhirakovskaya E."/>
        </authorList>
    </citation>
    <scope>NUCLEOTIDE SEQUENCE [LARGE SCALE GENOMIC DNA]</scope>
</reference>
<sequence>MDDSRRWTGTSLCAIHVRLNVSVGVEIPSDLEPMTGIEPAYSAWEADVSRCFLGQQDPRITPGQPLVTSGHQFG</sequence>
<proteinExistence type="predicted"/>
<gene>
    <name evidence="1" type="primary">45</name>
    <name evidence="1" type="ORF">SEA_APRICOT_45</name>
</gene>
<dbReference type="RefSeq" id="YP_009806893.1">
    <property type="nucleotide sequence ID" value="NC_048018.1"/>
</dbReference>
<dbReference type="KEGG" id="vg:54997767"/>
<organism evidence="1 2">
    <name type="scientific">Gordonia phage Apricot</name>
    <dbReference type="NCBI Taxonomy" id="2250319"/>
    <lineage>
        <taxon>Viruses</taxon>
        <taxon>Duplodnaviria</taxon>
        <taxon>Heunggongvirae</taxon>
        <taxon>Uroviricota</taxon>
        <taxon>Caudoviricetes</taxon>
        <taxon>Apricotvirus</taxon>
        <taxon>Apricotvirus apricot</taxon>
    </lineage>
</organism>
<protein>
    <submittedName>
        <fullName evidence="1">Uncharacterized protein</fullName>
    </submittedName>
</protein>
<name>A0A345L1A9_9CAUD</name>
<keyword evidence="2" id="KW-1185">Reference proteome</keyword>